<sequence length="27" mass="3172">MTSLYHKIVNQHTHSTHLPLLANKCQR</sequence>
<protein>
    <submittedName>
        <fullName evidence="1">Uncharacterized protein</fullName>
    </submittedName>
</protein>
<accession>A0A0E9SH00</accession>
<dbReference type="AlphaFoldDB" id="A0A0E9SH00"/>
<organism evidence="1">
    <name type="scientific">Anguilla anguilla</name>
    <name type="common">European freshwater eel</name>
    <name type="synonym">Muraena anguilla</name>
    <dbReference type="NCBI Taxonomy" id="7936"/>
    <lineage>
        <taxon>Eukaryota</taxon>
        <taxon>Metazoa</taxon>
        <taxon>Chordata</taxon>
        <taxon>Craniata</taxon>
        <taxon>Vertebrata</taxon>
        <taxon>Euteleostomi</taxon>
        <taxon>Actinopterygii</taxon>
        <taxon>Neopterygii</taxon>
        <taxon>Teleostei</taxon>
        <taxon>Anguilliformes</taxon>
        <taxon>Anguillidae</taxon>
        <taxon>Anguilla</taxon>
    </lineage>
</organism>
<proteinExistence type="predicted"/>
<reference evidence="1" key="1">
    <citation type="submission" date="2014-11" db="EMBL/GenBank/DDBJ databases">
        <authorList>
            <person name="Amaro Gonzalez C."/>
        </authorList>
    </citation>
    <scope>NUCLEOTIDE SEQUENCE</scope>
</reference>
<reference evidence="1" key="2">
    <citation type="journal article" date="2015" name="Fish Shellfish Immunol.">
        <title>Early steps in the European eel (Anguilla anguilla)-Vibrio vulnificus interaction in the gills: Role of the RtxA13 toxin.</title>
        <authorList>
            <person name="Callol A."/>
            <person name="Pajuelo D."/>
            <person name="Ebbesson L."/>
            <person name="Teles M."/>
            <person name="MacKenzie S."/>
            <person name="Amaro C."/>
        </authorList>
    </citation>
    <scope>NUCLEOTIDE SEQUENCE</scope>
</reference>
<evidence type="ECO:0000313" key="1">
    <source>
        <dbReference type="EMBL" id="JAH40571.1"/>
    </source>
</evidence>
<name>A0A0E9SH00_ANGAN</name>
<dbReference type="EMBL" id="GBXM01068006">
    <property type="protein sequence ID" value="JAH40571.1"/>
    <property type="molecule type" value="Transcribed_RNA"/>
</dbReference>